<evidence type="ECO:0000313" key="1">
    <source>
        <dbReference type="EMBL" id="QHT24035.1"/>
    </source>
</evidence>
<dbReference type="EMBL" id="MN739736">
    <property type="protein sequence ID" value="QHT24035.1"/>
    <property type="molecule type" value="Genomic_DNA"/>
</dbReference>
<reference evidence="1" key="1">
    <citation type="journal article" date="2020" name="Nature">
        <title>Giant virus diversity and host interactions through global metagenomics.</title>
        <authorList>
            <person name="Schulz F."/>
            <person name="Roux S."/>
            <person name="Paez-Espino D."/>
            <person name="Jungbluth S."/>
            <person name="Walsh D.A."/>
            <person name="Denef V.J."/>
            <person name="McMahon K.D."/>
            <person name="Konstantinidis K.T."/>
            <person name="Eloe-Fadrosh E.A."/>
            <person name="Kyrpides N.C."/>
            <person name="Woyke T."/>
        </authorList>
    </citation>
    <scope>NUCLEOTIDE SEQUENCE</scope>
    <source>
        <strain evidence="1">GVMAG-M-3300023179-132</strain>
    </source>
</reference>
<accession>A0A6C0E9D3</accession>
<protein>
    <submittedName>
        <fullName evidence="1">Uncharacterized protein</fullName>
    </submittedName>
</protein>
<sequence>MASTRNKNTPGNYYLEQRNSTLSEQYKLYENSQHGSAYKTMLPGNGLNVARIPRTHMAHNPVDIESSLFGINSTNLVNPAKPTKPSLINLQTTDIYKKEPVFLPEHLVIEKYQRPLDKM</sequence>
<name>A0A6C0E9D3_9ZZZZ</name>
<proteinExistence type="predicted"/>
<organism evidence="1">
    <name type="scientific">viral metagenome</name>
    <dbReference type="NCBI Taxonomy" id="1070528"/>
    <lineage>
        <taxon>unclassified sequences</taxon>
        <taxon>metagenomes</taxon>
        <taxon>organismal metagenomes</taxon>
    </lineage>
</organism>
<dbReference type="AlphaFoldDB" id="A0A6C0E9D3"/>